<evidence type="ECO:0000256" key="5">
    <source>
        <dbReference type="ARBA" id="ARBA00022989"/>
    </source>
</evidence>
<evidence type="ECO:0000313" key="11">
    <source>
        <dbReference type="Proteomes" id="UP000955338"/>
    </source>
</evidence>
<dbReference type="InterPro" id="IPR005573">
    <property type="entry name" value="Anti-sigma_E_RseA_C"/>
</dbReference>
<gene>
    <name evidence="10" type="ORF">CEP48_07050</name>
</gene>
<keyword evidence="7" id="KW-0997">Cell inner membrane</keyword>
<keyword evidence="5" id="KW-1133">Transmembrane helix</keyword>
<evidence type="ECO:0000256" key="4">
    <source>
        <dbReference type="ARBA" id="ARBA00022692"/>
    </source>
</evidence>
<dbReference type="EMBL" id="CP022011">
    <property type="protein sequence ID" value="QDJ15204.1"/>
    <property type="molecule type" value="Genomic_DNA"/>
</dbReference>
<dbReference type="Pfam" id="PF03872">
    <property type="entry name" value="RseA_N"/>
    <property type="match status" value="1"/>
</dbReference>
<dbReference type="CDD" id="cd16328">
    <property type="entry name" value="RseA_N"/>
    <property type="match status" value="1"/>
</dbReference>
<organism evidence="10 11">
    <name type="scientific">Mergibacter septicus</name>
    <dbReference type="NCBI Taxonomy" id="221402"/>
    <lineage>
        <taxon>Bacteria</taxon>
        <taxon>Pseudomonadati</taxon>
        <taxon>Pseudomonadota</taxon>
        <taxon>Gammaproteobacteria</taxon>
        <taxon>Pasteurellales</taxon>
        <taxon>Pasteurellaceae</taxon>
        <taxon>Mergibacter</taxon>
    </lineage>
</organism>
<evidence type="ECO:0000256" key="6">
    <source>
        <dbReference type="ARBA" id="ARBA00023136"/>
    </source>
</evidence>
<dbReference type="InterPro" id="IPR036147">
    <property type="entry name" value="Anti-sigma_E_RseA_N_sf"/>
</dbReference>
<sequence>MQYKELLSAYIDGEEVSQEFTAKLCQDQDLQQSWHTLHLIRSVVRQESEIVLGDDFTAKMASLIEQETKVLDEQPTPPTVPIITTLKRYFAPVLQLAVAASVCFVAIIGVQSLNQADRERNSADVPILQTLPFTRSVEEVSYNVADKNTPSREELEQQNRKINQMFQDYELQRRIYQK</sequence>
<dbReference type="InterPro" id="IPR052383">
    <property type="entry name" value="Anti-sigma-E_RseA-like"/>
</dbReference>
<evidence type="ECO:0000259" key="8">
    <source>
        <dbReference type="Pfam" id="PF03872"/>
    </source>
</evidence>
<comment type="subcellular location">
    <subcellularLocation>
        <location evidence="7">Cell inner membrane</location>
    </subcellularLocation>
    <subcellularLocation>
        <location evidence="1">Cell membrane</location>
        <topology evidence="1">Single-pass membrane protein</topology>
    </subcellularLocation>
</comment>
<dbReference type="GO" id="GO:0016989">
    <property type="term" value="F:sigma factor antagonist activity"/>
    <property type="evidence" value="ECO:0007669"/>
    <property type="project" value="InterPro"/>
</dbReference>
<keyword evidence="4" id="KW-0812">Transmembrane</keyword>
<comment type="function">
    <text evidence="7">An anti-sigma factor for extracytoplasmic function (ECF) sigma factor sigma-E (RpoE). ECF sigma factors are held in an inactive form by an anti-sigma factor until released by regulated intramembrane proteolysis (RIP). RIP occurs when an extracytoplasmic signal triggers a concerted proteolytic cascade to transmit information and elicit cellular responses. The membrane-spanning regulatory substrate protein is first cut periplasmically (site-1 protease, S1P, DegS), then within the membrane itself (site-2 protease, S2P, RseP), while cytoplasmic proteases finish degrading the anti-sigma factor, liberating sigma-E.</text>
</comment>
<keyword evidence="11" id="KW-1185">Reference proteome</keyword>
<dbReference type="Pfam" id="PF03873">
    <property type="entry name" value="RseA_C"/>
    <property type="match status" value="1"/>
</dbReference>
<evidence type="ECO:0000313" key="10">
    <source>
        <dbReference type="EMBL" id="QDJ15204.1"/>
    </source>
</evidence>
<evidence type="ECO:0000259" key="9">
    <source>
        <dbReference type="Pfam" id="PF03873"/>
    </source>
</evidence>
<dbReference type="AlphaFoldDB" id="A0A8D4LP51"/>
<protein>
    <recommendedName>
        <fullName evidence="7">Anti-sigma-E factor RseA</fullName>
    </recommendedName>
    <alternativeName>
        <fullName evidence="7">Regulator of SigE</fullName>
    </alternativeName>
    <alternativeName>
        <fullName evidence="7">Sigma-E anti-sigma factor RseA</fullName>
    </alternativeName>
    <alternativeName>
        <fullName evidence="7">Sigma-E factor negative regulatory protein</fullName>
    </alternativeName>
</protein>
<evidence type="ECO:0000256" key="7">
    <source>
        <dbReference type="PIRNR" id="PIRNR016938"/>
    </source>
</evidence>
<feature type="domain" description="Anti sigma-E protein RseA N-terminal" evidence="8">
    <location>
        <begin position="1"/>
        <end position="76"/>
    </location>
</feature>
<dbReference type="RefSeq" id="WP_261920280.1">
    <property type="nucleotide sequence ID" value="NZ_CP022011.1"/>
</dbReference>
<name>A0A8D4LP51_9PAST</name>
<evidence type="ECO:0000256" key="3">
    <source>
        <dbReference type="ARBA" id="ARBA00022475"/>
    </source>
</evidence>
<dbReference type="PIRSF" id="PIRSF016938">
    <property type="entry name" value="RseA"/>
    <property type="match status" value="1"/>
</dbReference>
<keyword evidence="3 7" id="KW-1003">Cell membrane</keyword>
<dbReference type="SUPFAM" id="SSF89069">
    <property type="entry name" value="N-terminal, cytoplasmic domain of anti-sigmaE factor RseA"/>
    <property type="match status" value="1"/>
</dbReference>
<keyword evidence="6 7" id="KW-0472">Membrane</keyword>
<dbReference type="GO" id="GO:0005886">
    <property type="term" value="C:plasma membrane"/>
    <property type="evidence" value="ECO:0007669"/>
    <property type="project" value="UniProtKB-SubCell"/>
</dbReference>
<evidence type="ECO:0000256" key="1">
    <source>
        <dbReference type="ARBA" id="ARBA00004162"/>
    </source>
</evidence>
<dbReference type="PANTHER" id="PTHR38104:SF1">
    <property type="entry name" value="ANTI-SIGMA-E FACTOR RSEA"/>
    <property type="match status" value="1"/>
</dbReference>
<dbReference type="PANTHER" id="PTHR38104">
    <property type="match status" value="1"/>
</dbReference>
<dbReference type="InterPro" id="IPR026279">
    <property type="entry name" value="RseA"/>
</dbReference>
<dbReference type="Gene3D" id="1.10.10.880">
    <property type="entry name" value="Anti sigma-E protein RseA, N-terminal domain"/>
    <property type="match status" value="1"/>
</dbReference>
<evidence type="ECO:0000256" key="2">
    <source>
        <dbReference type="ARBA" id="ARBA00005837"/>
    </source>
</evidence>
<feature type="domain" description="Anti sigma-E protein RseA C-terminal" evidence="9">
    <location>
        <begin position="125"/>
        <end position="174"/>
    </location>
</feature>
<comment type="similarity">
    <text evidence="2 7">Belongs to the RseA family.</text>
</comment>
<dbReference type="InterPro" id="IPR005572">
    <property type="entry name" value="Anti-sigma_E_RseA_N"/>
</dbReference>
<proteinExistence type="inferred from homology"/>
<comment type="subunit">
    <text evidence="7">Interacts 1:1 with ECF RNA polymerase sigma-E (RpoE); this inhibits the interaction of sigma-E with the RNA polymerase catalytic core and leads to a decreased expression of sigma-E-regulated genes. Interacts with RseB.</text>
</comment>
<reference evidence="10" key="1">
    <citation type="submission" date="2017-06" db="EMBL/GenBank/DDBJ databases">
        <title>Genome sequencing of pathogenic and non-pathogenic strains within Bisgaard taxon 40.</title>
        <authorList>
            <person name="Ladner J.T."/>
            <person name="Lovett S.P."/>
            <person name="Koroleva G."/>
            <person name="Lorch J.M."/>
        </authorList>
    </citation>
    <scope>NUCLEOTIDE SEQUENCE</scope>
    <source>
        <strain evidence="10">27576-1-I1</strain>
    </source>
</reference>
<dbReference type="Proteomes" id="UP000955338">
    <property type="component" value="Chromosome"/>
</dbReference>
<accession>A0A8D4LP51</accession>